<evidence type="ECO:0000256" key="2">
    <source>
        <dbReference type="ARBA" id="ARBA00012438"/>
    </source>
</evidence>
<sequence>MPPGQRGRVQLGPALPAIAVDGSKLQQALGNLISNAFKYSPEDTPVVITARVQGTEVCISVRDHGIGMRADQLARAFERFYRADSSGSIPGTGLGLSLVRAISVRARWPRSPCLCPEDTYDPNPDCRRLSRAACPDPADPEADVS</sequence>
<dbReference type="InterPro" id="IPR036890">
    <property type="entry name" value="HATPase_C_sf"/>
</dbReference>
<dbReference type="Proteomes" id="UP000603865">
    <property type="component" value="Unassembled WGS sequence"/>
</dbReference>
<protein>
    <recommendedName>
        <fullName evidence="2">histidine kinase</fullName>
        <ecNumber evidence="2">2.7.13.3</ecNumber>
    </recommendedName>
</protein>
<dbReference type="CDD" id="cd00075">
    <property type="entry name" value="HATPase"/>
    <property type="match status" value="1"/>
</dbReference>
<evidence type="ECO:0000259" key="4">
    <source>
        <dbReference type="PROSITE" id="PS50109"/>
    </source>
</evidence>
<gene>
    <name evidence="5" type="ORF">GCM10008957_15410</name>
</gene>
<dbReference type="PANTHER" id="PTHR43547">
    <property type="entry name" value="TWO-COMPONENT HISTIDINE KINASE"/>
    <property type="match status" value="1"/>
</dbReference>
<evidence type="ECO:0000313" key="6">
    <source>
        <dbReference type="Proteomes" id="UP000603865"/>
    </source>
</evidence>
<dbReference type="AlphaFoldDB" id="A0A918C3P6"/>
<dbReference type="PRINTS" id="PR00344">
    <property type="entry name" value="BCTRLSENSOR"/>
</dbReference>
<evidence type="ECO:0000313" key="5">
    <source>
        <dbReference type="EMBL" id="GGR03450.1"/>
    </source>
</evidence>
<comment type="catalytic activity">
    <reaction evidence="1">
        <text>ATP + protein L-histidine = ADP + protein N-phospho-L-histidine.</text>
        <dbReference type="EC" id="2.7.13.3"/>
    </reaction>
</comment>
<dbReference type="EMBL" id="BMQL01000006">
    <property type="protein sequence ID" value="GGR03450.1"/>
    <property type="molecule type" value="Genomic_DNA"/>
</dbReference>
<feature type="domain" description="Histidine kinase" evidence="4">
    <location>
        <begin position="21"/>
        <end position="102"/>
    </location>
</feature>
<reference evidence="5" key="1">
    <citation type="journal article" date="2014" name="Int. J. Syst. Evol. Microbiol.">
        <title>Complete genome sequence of Corynebacterium casei LMG S-19264T (=DSM 44701T), isolated from a smear-ripened cheese.</title>
        <authorList>
            <consortium name="US DOE Joint Genome Institute (JGI-PGF)"/>
            <person name="Walter F."/>
            <person name="Albersmeier A."/>
            <person name="Kalinowski J."/>
            <person name="Ruckert C."/>
        </authorList>
    </citation>
    <scope>NUCLEOTIDE SEQUENCE</scope>
    <source>
        <strain evidence="5">JCM 31311</strain>
    </source>
</reference>
<evidence type="ECO:0000256" key="1">
    <source>
        <dbReference type="ARBA" id="ARBA00000085"/>
    </source>
</evidence>
<comment type="caution">
    <text evidence="5">The sequence shown here is derived from an EMBL/GenBank/DDBJ whole genome shotgun (WGS) entry which is preliminary data.</text>
</comment>
<accession>A0A918C3P6</accession>
<evidence type="ECO:0000256" key="3">
    <source>
        <dbReference type="ARBA" id="ARBA00022553"/>
    </source>
</evidence>
<keyword evidence="6" id="KW-1185">Reference proteome</keyword>
<dbReference type="SUPFAM" id="SSF55874">
    <property type="entry name" value="ATPase domain of HSP90 chaperone/DNA topoisomerase II/histidine kinase"/>
    <property type="match status" value="1"/>
</dbReference>
<dbReference type="InterPro" id="IPR005467">
    <property type="entry name" value="His_kinase_dom"/>
</dbReference>
<dbReference type="Pfam" id="PF02518">
    <property type="entry name" value="HATPase_c"/>
    <property type="match status" value="1"/>
</dbReference>
<proteinExistence type="predicted"/>
<dbReference type="InterPro" id="IPR003594">
    <property type="entry name" value="HATPase_dom"/>
</dbReference>
<name>A0A918C3P6_9DEIO</name>
<reference evidence="5" key="2">
    <citation type="submission" date="2020-09" db="EMBL/GenBank/DDBJ databases">
        <authorList>
            <person name="Sun Q."/>
            <person name="Ohkuma M."/>
        </authorList>
    </citation>
    <scope>NUCLEOTIDE SEQUENCE</scope>
    <source>
        <strain evidence="5">JCM 31311</strain>
    </source>
</reference>
<dbReference type="SMART" id="SM00387">
    <property type="entry name" value="HATPase_c"/>
    <property type="match status" value="1"/>
</dbReference>
<dbReference type="PANTHER" id="PTHR43547:SF2">
    <property type="entry name" value="HYBRID SIGNAL TRANSDUCTION HISTIDINE KINASE C"/>
    <property type="match status" value="1"/>
</dbReference>
<dbReference type="GO" id="GO:0000155">
    <property type="term" value="F:phosphorelay sensor kinase activity"/>
    <property type="evidence" value="ECO:0007669"/>
    <property type="project" value="TreeGrafter"/>
</dbReference>
<dbReference type="Gene3D" id="3.30.565.10">
    <property type="entry name" value="Histidine kinase-like ATPase, C-terminal domain"/>
    <property type="match status" value="1"/>
</dbReference>
<dbReference type="PROSITE" id="PS50109">
    <property type="entry name" value="HIS_KIN"/>
    <property type="match status" value="1"/>
</dbReference>
<keyword evidence="3" id="KW-0597">Phosphoprotein</keyword>
<dbReference type="EC" id="2.7.13.3" evidence="2"/>
<organism evidence="5 6">
    <name type="scientific">Deinococcus ruber</name>
    <dbReference type="NCBI Taxonomy" id="1848197"/>
    <lineage>
        <taxon>Bacteria</taxon>
        <taxon>Thermotogati</taxon>
        <taxon>Deinococcota</taxon>
        <taxon>Deinococci</taxon>
        <taxon>Deinococcales</taxon>
        <taxon>Deinococcaceae</taxon>
        <taxon>Deinococcus</taxon>
    </lineage>
</organism>
<dbReference type="InterPro" id="IPR004358">
    <property type="entry name" value="Sig_transdc_His_kin-like_C"/>
</dbReference>